<evidence type="ECO:0000313" key="2">
    <source>
        <dbReference type="Proteomes" id="UP000318017"/>
    </source>
</evidence>
<protein>
    <submittedName>
        <fullName evidence="1">Uncharacterized protein</fullName>
    </submittedName>
</protein>
<accession>A0A518G8H4</accession>
<dbReference type="AlphaFoldDB" id="A0A518G8H4"/>
<organism evidence="1 2">
    <name type="scientific">Aureliella helgolandensis</name>
    <dbReference type="NCBI Taxonomy" id="2527968"/>
    <lineage>
        <taxon>Bacteria</taxon>
        <taxon>Pseudomonadati</taxon>
        <taxon>Planctomycetota</taxon>
        <taxon>Planctomycetia</taxon>
        <taxon>Pirellulales</taxon>
        <taxon>Pirellulaceae</taxon>
        <taxon>Aureliella</taxon>
    </lineage>
</organism>
<gene>
    <name evidence="1" type="ORF">Q31a_32050</name>
</gene>
<sequence>MSKQRMRGRSTYAAQIRYRATTPATVRSMVRSRWLLMGIVVLGLACTPQAIPASDVGEARAILTTVLDAWQAGKIAADLREQSPPVYVAEESWENGTPLLSYELLDQGALHGTNVRFAVTLRTKTAKKAARQLKAFYLVTTRPALTVARADR</sequence>
<reference evidence="1 2" key="1">
    <citation type="submission" date="2019-02" db="EMBL/GenBank/DDBJ databases">
        <title>Deep-cultivation of Planctomycetes and their phenomic and genomic characterization uncovers novel biology.</title>
        <authorList>
            <person name="Wiegand S."/>
            <person name="Jogler M."/>
            <person name="Boedeker C."/>
            <person name="Pinto D."/>
            <person name="Vollmers J."/>
            <person name="Rivas-Marin E."/>
            <person name="Kohn T."/>
            <person name="Peeters S.H."/>
            <person name="Heuer A."/>
            <person name="Rast P."/>
            <person name="Oberbeckmann S."/>
            <person name="Bunk B."/>
            <person name="Jeske O."/>
            <person name="Meyerdierks A."/>
            <person name="Storesund J.E."/>
            <person name="Kallscheuer N."/>
            <person name="Luecker S."/>
            <person name="Lage O.M."/>
            <person name="Pohl T."/>
            <person name="Merkel B.J."/>
            <person name="Hornburger P."/>
            <person name="Mueller R.-W."/>
            <person name="Bruemmer F."/>
            <person name="Labrenz M."/>
            <person name="Spormann A.M."/>
            <person name="Op den Camp H."/>
            <person name="Overmann J."/>
            <person name="Amann R."/>
            <person name="Jetten M.S.M."/>
            <person name="Mascher T."/>
            <person name="Medema M.H."/>
            <person name="Devos D.P."/>
            <person name="Kaster A.-K."/>
            <person name="Ovreas L."/>
            <person name="Rohde M."/>
            <person name="Galperin M.Y."/>
            <person name="Jogler C."/>
        </authorList>
    </citation>
    <scope>NUCLEOTIDE SEQUENCE [LARGE SCALE GENOMIC DNA]</scope>
    <source>
        <strain evidence="1 2">Q31a</strain>
    </source>
</reference>
<dbReference type="RefSeq" id="WP_145079163.1">
    <property type="nucleotide sequence ID" value="NZ_CP036298.1"/>
</dbReference>
<dbReference type="Proteomes" id="UP000318017">
    <property type="component" value="Chromosome"/>
</dbReference>
<proteinExistence type="predicted"/>
<dbReference type="OrthoDB" id="290398at2"/>
<evidence type="ECO:0000313" key="1">
    <source>
        <dbReference type="EMBL" id="QDV24883.1"/>
    </source>
</evidence>
<dbReference type="KEGG" id="ahel:Q31a_32050"/>
<keyword evidence="2" id="KW-1185">Reference proteome</keyword>
<dbReference type="EMBL" id="CP036298">
    <property type="protein sequence ID" value="QDV24883.1"/>
    <property type="molecule type" value="Genomic_DNA"/>
</dbReference>
<name>A0A518G8H4_9BACT</name>